<organism evidence="4 5">
    <name type="scientific">Aulographum hederae CBS 113979</name>
    <dbReference type="NCBI Taxonomy" id="1176131"/>
    <lineage>
        <taxon>Eukaryota</taxon>
        <taxon>Fungi</taxon>
        <taxon>Dikarya</taxon>
        <taxon>Ascomycota</taxon>
        <taxon>Pezizomycotina</taxon>
        <taxon>Dothideomycetes</taxon>
        <taxon>Pleosporomycetidae</taxon>
        <taxon>Aulographales</taxon>
        <taxon>Aulographaceae</taxon>
    </lineage>
</organism>
<feature type="region of interest" description="Disordered" evidence="1">
    <location>
        <begin position="931"/>
        <end position="971"/>
    </location>
</feature>
<dbReference type="EMBL" id="ML977163">
    <property type="protein sequence ID" value="KAF1985296.1"/>
    <property type="molecule type" value="Genomic_DNA"/>
</dbReference>
<evidence type="ECO:0000259" key="3">
    <source>
        <dbReference type="Pfam" id="PF20778"/>
    </source>
</evidence>
<feature type="compositionally biased region" description="Polar residues" evidence="1">
    <location>
        <begin position="82"/>
        <end position="91"/>
    </location>
</feature>
<feature type="compositionally biased region" description="Low complexity" evidence="1">
    <location>
        <begin position="37"/>
        <end position="56"/>
    </location>
</feature>
<feature type="domain" description="SLS1 N-terminal" evidence="2">
    <location>
        <begin position="207"/>
        <end position="331"/>
    </location>
</feature>
<name>A0A6G1GWG1_9PEZI</name>
<feature type="region of interest" description="Disordered" evidence="1">
    <location>
        <begin position="264"/>
        <end position="292"/>
    </location>
</feature>
<accession>A0A6G1GWG1</accession>
<evidence type="ECO:0000256" key="1">
    <source>
        <dbReference type="SAM" id="MobiDB-lite"/>
    </source>
</evidence>
<proteinExistence type="predicted"/>
<feature type="region of interest" description="Disordered" evidence="1">
    <location>
        <begin position="37"/>
        <end position="104"/>
    </location>
</feature>
<evidence type="ECO:0000313" key="5">
    <source>
        <dbReference type="Proteomes" id="UP000800041"/>
    </source>
</evidence>
<dbReference type="PANTHER" id="PTHR37919:SF2">
    <property type="entry name" value="EXPERA DOMAIN-CONTAINING PROTEIN"/>
    <property type="match status" value="1"/>
</dbReference>
<dbReference type="Proteomes" id="UP000800041">
    <property type="component" value="Unassembled WGS sequence"/>
</dbReference>
<gene>
    <name evidence="4" type="ORF">K402DRAFT_455264</name>
</gene>
<dbReference type="AlphaFoldDB" id="A0A6G1GWG1"/>
<evidence type="ECO:0000313" key="4">
    <source>
        <dbReference type="EMBL" id="KAF1985296.1"/>
    </source>
</evidence>
<feature type="region of interest" description="Disordered" evidence="1">
    <location>
        <begin position="552"/>
        <end position="579"/>
    </location>
</feature>
<keyword evidence="5" id="KW-1185">Reference proteome</keyword>
<feature type="compositionally biased region" description="Polar residues" evidence="1">
    <location>
        <begin position="935"/>
        <end position="945"/>
    </location>
</feature>
<dbReference type="PANTHER" id="PTHR37919">
    <property type="entry name" value="PROTEIN CBG05606"/>
    <property type="match status" value="1"/>
</dbReference>
<evidence type="ECO:0000259" key="2">
    <source>
        <dbReference type="Pfam" id="PF20776"/>
    </source>
</evidence>
<dbReference type="InterPro" id="IPR048400">
    <property type="entry name" value="SLS1_N"/>
</dbReference>
<dbReference type="Pfam" id="PF20778">
    <property type="entry name" value="SLS1_C"/>
    <property type="match status" value="1"/>
</dbReference>
<protein>
    <submittedName>
        <fullName evidence="4">Uncharacterized protein</fullName>
    </submittedName>
</protein>
<dbReference type="OrthoDB" id="5392646at2759"/>
<dbReference type="InterPro" id="IPR048401">
    <property type="entry name" value="SLS1_C"/>
</dbReference>
<feature type="domain" description="SLS1 C-terminal" evidence="3">
    <location>
        <begin position="504"/>
        <end position="857"/>
    </location>
</feature>
<dbReference type="Pfam" id="PF20776">
    <property type="entry name" value="SLS1_N"/>
    <property type="match status" value="1"/>
</dbReference>
<feature type="compositionally biased region" description="Polar residues" evidence="1">
    <location>
        <begin position="556"/>
        <end position="568"/>
    </location>
</feature>
<reference evidence="4" key="1">
    <citation type="journal article" date="2020" name="Stud. Mycol.">
        <title>101 Dothideomycetes genomes: a test case for predicting lifestyles and emergence of pathogens.</title>
        <authorList>
            <person name="Haridas S."/>
            <person name="Albert R."/>
            <person name="Binder M."/>
            <person name="Bloem J."/>
            <person name="Labutti K."/>
            <person name="Salamov A."/>
            <person name="Andreopoulos B."/>
            <person name="Baker S."/>
            <person name="Barry K."/>
            <person name="Bills G."/>
            <person name="Bluhm B."/>
            <person name="Cannon C."/>
            <person name="Castanera R."/>
            <person name="Culley D."/>
            <person name="Daum C."/>
            <person name="Ezra D."/>
            <person name="Gonzalez J."/>
            <person name="Henrissat B."/>
            <person name="Kuo A."/>
            <person name="Liang C."/>
            <person name="Lipzen A."/>
            <person name="Lutzoni F."/>
            <person name="Magnuson J."/>
            <person name="Mondo S."/>
            <person name="Nolan M."/>
            <person name="Ohm R."/>
            <person name="Pangilinan J."/>
            <person name="Park H.-J."/>
            <person name="Ramirez L."/>
            <person name="Alfaro M."/>
            <person name="Sun H."/>
            <person name="Tritt A."/>
            <person name="Yoshinaga Y."/>
            <person name="Zwiers L.-H."/>
            <person name="Turgeon B."/>
            <person name="Goodwin S."/>
            <person name="Spatafora J."/>
            <person name="Crous P."/>
            <person name="Grigoriev I."/>
        </authorList>
    </citation>
    <scope>NUCLEOTIDE SEQUENCE</scope>
    <source>
        <strain evidence="4">CBS 113979</strain>
    </source>
</reference>
<sequence>MVYIRSSSAFVCLQCRLRHTPFTHSPSFRRLKIASASYSASSSESPNSSRSASSEAGSREEEAELPNDTHTFSSETHRPSPGRTTDTSSFAGFNEAGRQRSERRETLGFEWSSSGHFDEEDQKPKRWGRYRYPLGKVRGKPGKQQLREGSAALNIKSLGKPSEVIILRDEPMDVPPTPPSSADEADRESLSDKELFEAIDQEKIIPGREDVKQYLDSLRPVTERALGSRSLSLPSEDFDALHKKIYSGFTSSQLSDYITAWQAASQGNETDKKKERRTATSKATPKVSSWRVGTSDIKTRHRPAVHTSFSAKKNTKTKLAGIVLRHVWGIEGEGDLEAEGEMEILVPAWELQLFASHGNPTALDQVGINRRVKLDVYWHDHVIRVTADKHRAHAAMGDITGLRRSICSERVDRHILGLTRDEGELSPRINQHLSPIAKATQTAITKKLGHILIHAFDQSRVDDAKRLLLATSRSPSVLDPKYKRWGPGGRLPKLHLQTIPTYRNLPLHMREFDFVRWIAPTVNVAVSPPTKAPAPVSGTVASNFARGITKDFEESTAPSTTSPYQSQVPADEEEVRGSTWSPPVANYSAYFGYALKRGDVALMSVQKSIEPKKAAILGTPAANEETRNLVQYNDSKQPDYAFLHTQPHRSRLLRYLQRTYIPQPGNHLNNSLTFRLIQSPWSSTKETSEDGQTMAYPEIRLRLQKSTADGVFCFHSMHAVLSTHVADLLLPNHAVDIRVTKEEIIHCSEPETVPSMSEYVGSIQSSIARGGQIRAPDTLRLRMPQWTRRSKENATIPDNVSDGSPYVEVDYAFVGVEHGQALHYEFEGLPLTFGDVEAGIIGGSRAELKIDLPWQDATGAFAGGDESKGKDFITKAIALVDLITEGSARGLPSSGYRKKRSFTVGTDEELDGAYADDDQQRMEGLKVKEEVKATFPSSHADSSLHPNEGDTVEQPVEGDSNADSGKASAAG</sequence>
<feature type="region of interest" description="Disordered" evidence="1">
    <location>
        <begin position="170"/>
        <end position="189"/>
    </location>
</feature>